<proteinExistence type="predicted"/>
<protein>
    <submittedName>
        <fullName evidence="1">Uncharacterized protein</fullName>
    </submittedName>
</protein>
<comment type="caution">
    <text evidence="1">The sequence shown here is derived from an EMBL/GenBank/DDBJ whole genome shotgun (WGS) entry which is preliminary data.</text>
</comment>
<dbReference type="OrthoDB" id="5786875at2759"/>
<keyword evidence="2" id="KW-1185">Reference proteome</keyword>
<gene>
    <name evidence="1" type="ORF">ANCCAN_03871</name>
</gene>
<dbReference type="AlphaFoldDB" id="A0A368H095"/>
<sequence>MSKHFAMLQKSLTRFCLLFRRDRSQGCPLVTAEGNLTNFSTKAKSTGADPLKKKQNIENANEITAIKRGRLLNLIGLNSRFTDPFRQRMIKKKIRSVRMDDDHLYDD</sequence>
<reference evidence="1 2" key="1">
    <citation type="submission" date="2014-10" db="EMBL/GenBank/DDBJ databases">
        <title>Draft genome of the hookworm Ancylostoma caninum.</title>
        <authorList>
            <person name="Mitreva M."/>
        </authorList>
    </citation>
    <scope>NUCLEOTIDE SEQUENCE [LARGE SCALE GENOMIC DNA]</scope>
    <source>
        <strain evidence="1 2">Baltimore</strain>
    </source>
</reference>
<dbReference type="EMBL" id="JOJR01000027">
    <property type="protein sequence ID" value="RCN50041.1"/>
    <property type="molecule type" value="Genomic_DNA"/>
</dbReference>
<evidence type="ECO:0000313" key="2">
    <source>
        <dbReference type="Proteomes" id="UP000252519"/>
    </source>
</evidence>
<dbReference type="Proteomes" id="UP000252519">
    <property type="component" value="Unassembled WGS sequence"/>
</dbReference>
<evidence type="ECO:0000313" key="1">
    <source>
        <dbReference type="EMBL" id="RCN50041.1"/>
    </source>
</evidence>
<accession>A0A368H095</accession>
<name>A0A368H095_ANCCA</name>
<organism evidence="1 2">
    <name type="scientific">Ancylostoma caninum</name>
    <name type="common">Dog hookworm</name>
    <dbReference type="NCBI Taxonomy" id="29170"/>
    <lineage>
        <taxon>Eukaryota</taxon>
        <taxon>Metazoa</taxon>
        <taxon>Ecdysozoa</taxon>
        <taxon>Nematoda</taxon>
        <taxon>Chromadorea</taxon>
        <taxon>Rhabditida</taxon>
        <taxon>Rhabditina</taxon>
        <taxon>Rhabditomorpha</taxon>
        <taxon>Strongyloidea</taxon>
        <taxon>Ancylostomatidae</taxon>
        <taxon>Ancylostomatinae</taxon>
        <taxon>Ancylostoma</taxon>
    </lineage>
</organism>